<comment type="caution">
    <text evidence="2">The sequence shown here is derived from an EMBL/GenBank/DDBJ whole genome shotgun (WGS) entry which is preliminary data.</text>
</comment>
<proteinExistence type="predicted"/>
<dbReference type="Proteomes" id="UP000276133">
    <property type="component" value="Unassembled WGS sequence"/>
</dbReference>
<dbReference type="PANTHER" id="PTHR23282:SF101">
    <property type="entry name" value="MAM DOMAIN-CONTAINING PROTEIN"/>
    <property type="match status" value="1"/>
</dbReference>
<evidence type="ECO:0000313" key="2">
    <source>
        <dbReference type="EMBL" id="RNA13045.1"/>
    </source>
</evidence>
<dbReference type="AlphaFoldDB" id="A0A3M7QPX7"/>
<dbReference type="GO" id="GO:0016020">
    <property type="term" value="C:membrane"/>
    <property type="evidence" value="ECO:0007669"/>
    <property type="project" value="InterPro"/>
</dbReference>
<dbReference type="InterPro" id="IPR000998">
    <property type="entry name" value="MAM_dom"/>
</dbReference>
<dbReference type="InterPro" id="IPR013320">
    <property type="entry name" value="ConA-like_dom_sf"/>
</dbReference>
<name>A0A3M7QPX7_BRAPC</name>
<dbReference type="SUPFAM" id="SSF49899">
    <property type="entry name" value="Concanavalin A-like lectins/glucanases"/>
    <property type="match status" value="1"/>
</dbReference>
<dbReference type="InterPro" id="IPR051560">
    <property type="entry name" value="MAM_domain-containing"/>
</dbReference>
<dbReference type="OrthoDB" id="412155at2759"/>
<dbReference type="PANTHER" id="PTHR23282">
    <property type="entry name" value="APICAL ENDOSOMAL GLYCOPROTEIN PRECURSOR"/>
    <property type="match status" value="1"/>
</dbReference>
<feature type="domain" description="MAM" evidence="1">
    <location>
        <begin position="41"/>
        <end position="90"/>
    </location>
</feature>
<organism evidence="2 3">
    <name type="scientific">Brachionus plicatilis</name>
    <name type="common">Marine rotifer</name>
    <name type="synonym">Brachionus muelleri</name>
    <dbReference type="NCBI Taxonomy" id="10195"/>
    <lineage>
        <taxon>Eukaryota</taxon>
        <taxon>Metazoa</taxon>
        <taxon>Spiralia</taxon>
        <taxon>Gnathifera</taxon>
        <taxon>Rotifera</taxon>
        <taxon>Eurotatoria</taxon>
        <taxon>Monogononta</taxon>
        <taxon>Pseudotrocha</taxon>
        <taxon>Ploima</taxon>
        <taxon>Brachionidae</taxon>
        <taxon>Brachionus</taxon>
    </lineage>
</organism>
<dbReference type="PROSITE" id="PS50060">
    <property type="entry name" value="MAM_2"/>
    <property type="match status" value="1"/>
</dbReference>
<evidence type="ECO:0000313" key="3">
    <source>
        <dbReference type="Proteomes" id="UP000276133"/>
    </source>
</evidence>
<evidence type="ECO:0000259" key="1">
    <source>
        <dbReference type="PROSITE" id="PS50060"/>
    </source>
</evidence>
<dbReference type="Gene3D" id="2.60.120.200">
    <property type="match status" value="1"/>
</dbReference>
<dbReference type="EMBL" id="REGN01005524">
    <property type="protein sequence ID" value="RNA13045.1"/>
    <property type="molecule type" value="Genomic_DNA"/>
</dbReference>
<protein>
    <submittedName>
        <fullName evidence="2">MAM and LDL-receptor class A domain-containing 1-like</fullName>
    </submittedName>
</protein>
<gene>
    <name evidence="2" type="ORF">BpHYR1_018754</name>
</gene>
<keyword evidence="2" id="KW-0675">Receptor</keyword>
<dbReference type="STRING" id="10195.A0A3M7QPX7"/>
<dbReference type="Pfam" id="PF00629">
    <property type="entry name" value="MAM"/>
    <property type="match status" value="1"/>
</dbReference>
<sequence length="90" mass="10315">MLSVAWRFGHVTVVSDTDFQIVFDIAVDDIEKANDACFNEASCDFEDEFCGYHNTKEGDDFDWYRAKGRIYYSTGQSVDHTTNTVEGYYA</sequence>
<reference evidence="2 3" key="1">
    <citation type="journal article" date="2018" name="Sci. Rep.">
        <title>Genomic signatures of local adaptation to the degree of environmental predictability in rotifers.</title>
        <authorList>
            <person name="Franch-Gras L."/>
            <person name="Hahn C."/>
            <person name="Garcia-Roger E.M."/>
            <person name="Carmona M.J."/>
            <person name="Serra M."/>
            <person name="Gomez A."/>
        </authorList>
    </citation>
    <scope>NUCLEOTIDE SEQUENCE [LARGE SCALE GENOMIC DNA]</scope>
    <source>
        <strain evidence="2">HYR1</strain>
    </source>
</reference>
<accession>A0A3M7QPX7</accession>
<keyword evidence="3" id="KW-1185">Reference proteome</keyword>